<protein>
    <submittedName>
        <fullName evidence="1">Uncharacterized protein</fullName>
    </submittedName>
</protein>
<evidence type="ECO:0000313" key="1">
    <source>
        <dbReference type="EMBL" id="KAJ8623311.1"/>
    </source>
</evidence>
<accession>A0ACC2KQ97</accession>
<name>A0ACC2KQ97_PERAE</name>
<organism evidence="1 2">
    <name type="scientific">Persea americana</name>
    <name type="common">Avocado</name>
    <dbReference type="NCBI Taxonomy" id="3435"/>
    <lineage>
        <taxon>Eukaryota</taxon>
        <taxon>Viridiplantae</taxon>
        <taxon>Streptophyta</taxon>
        <taxon>Embryophyta</taxon>
        <taxon>Tracheophyta</taxon>
        <taxon>Spermatophyta</taxon>
        <taxon>Magnoliopsida</taxon>
        <taxon>Magnoliidae</taxon>
        <taxon>Laurales</taxon>
        <taxon>Lauraceae</taxon>
        <taxon>Persea</taxon>
    </lineage>
</organism>
<proteinExistence type="predicted"/>
<keyword evidence="2" id="KW-1185">Reference proteome</keyword>
<gene>
    <name evidence="1" type="ORF">MRB53_031840</name>
</gene>
<reference evidence="1 2" key="1">
    <citation type="journal article" date="2022" name="Hortic Res">
        <title>A haplotype resolved chromosomal level avocado genome allows analysis of novel avocado genes.</title>
        <authorList>
            <person name="Nath O."/>
            <person name="Fletcher S.J."/>
            <person name="Hayward A."/>
            <person name="Shaw L.M."/>
            <person name="Masouleh A.K."/>
            <person name="Furtado A."/>
            <person name="Henry R.J."/>
            <person name="Mitter N."/>
        </authorList>
    </citation>
    <scope>NUCLEOTIDE SEQUENCE [LARGE SCALE GENOMIC DNA]</scope>
    <source>
        <strain evidence="2">cv. Hass</strain>
    </source>
</reference>
<dbReference type="Proteomes" id="UP001234297">
    <property type="component" value="Chromosome 10"/>
</dbReference>
<sequence>MASNSSSPPSRQHGSHFNPHQQLAPEKPDADVSGTLESDRAEGVPQAAGIAHPHFGTVAQRALFSSNQRRRRKVWKKDAKSLPSRLSKMSIADDSED</sequence>
<comment type="caution">
    <text evidence="1">The sequence shown here is derived from an EMBL/GenBank/DDBJ whole genome shotgun (WGS) entry which is preliminary data.</text>
</comment>
<dbReference type="EMBL" id="CM056818">
    <property type="protein sequence ID" value="KAJ8623311.1"/>
    <property type="molecule type" value="Genomic_DNA"/>
</dbReference>
<evidence type="ECO:0000313" key="2">
    <source>
        <dbReference type="Proteomes" id="UP001234297"/>
    </source>
</evidence>